<feature type="transmembrane region" description="Helical" evidence="8">
    <location>
        <begin position="66"/>
        <end position="83"/>
    </location>
</feature>
<feature type="transmembrane region" description="Helical" evidence="8">
    <location>
        <begin position="339"/>
        <end position="359"/>
    </location>
</feature>
<feature type="region of interest" description="Disordered" evidence="7">
    <location>
        <begin position="1"/>
        <end position="52"/>
    </location>
</feature>
<feature type="transmembrane region" description="Helical" evidence="8">
    <location>
        <begin position="304"/>
        <end position="327"/>
    </location>
</feature>
<organism evidence="10 11">
    <name type="scientific">Lichtheimia ornata</name>
    <dbReference type="NCBI Taxonomy" id="688661"/>
    <lineage>
        <taxon>Eukaryota</taxon>
        <taxon>Fungi</taxon>
        <taxon>Fungi incertae sedis</taxon>
        <taxon>Mucoromycota</taxon>
        <taxon>Mucoromycotina</taxon>
        <taxon>Mucoromycetes</taxon>
        <taxon>Mucorales</taxon>
        <taxon>Lichtheimiaceae</taxon>
        <taxon>Lichtheimia</taxon>
    </lineage>
</organism>
<feature type="compositionally biased region" description="Basic and acidic residues" evidence="7">
    <location>
        <begin position="1"/>
        <end position="10"/>
    </location>
</feature>
<dbReference type="GO" id="GO:0016020">
    <property type="term" value="C:membrane"/>
    <property type="evidence" value="ECO:0007669"/>
    <property type="project" value="UniProtKB-SubCell"/>
</dbReference>
<feature type="transmembrane region" description="Helical" evidence="8">
    <location>
        <begin position="136"/>
        <end position="155"/>
    </location>
</feature>
<dbReference type="InterPro" id="IPR036259">
    <property type="entry name" value="MFS_trans_sf"/>
</dbReference>
<name>A0AAD7V120_9FUNG</name>
<gene>
    <name evidence="10" type="ORF">O0I10_007591</name>
</gene>
<evidence type="ECO:0000256" key="2">
    <source>
        <dbReference type="ARBA" id="ARBA00022448"/>
    </source>
</evidence>
<reference evidence="10 11" key="1">
    <citation type="submission" date="2023-03" db="EMBL/GenBank/DDBJ databases">
        <title>Genome sequence of Lichtheimia ornata CBS 291.66.</title>
        <authorList>
            <person name="Mohabir J.T."/>
            <person name="Shea T.P."/>
            <person name="Kurbessoian T."/>
            <person name="Berby B."/>
            <person name="Fontaine J."/>
            <person name="Livny J."/>
            <person name="Gnirke A."/>
            <person name="Stajich J.E."/>
            <person name="Cuomo C.A."/>
        </authorList>
    </citation>
    <scope>NUCLEOTIDE SEQUENCE [LARGE SCALE GENOMIC DNA]</scope>
    <source>
        <strain evidence="10">CBS 291.66</strain>
    </source>
</reference>
<dbReference type="RefSeq" id="XP_058341657.1">
    <property type="nucleotide sequence ID" value="XM_058487606.1"/>
</dbReference>
<dbReference type="EMBL" id="JARTCD010000037">
    <property type="protein sequence ID" value="KAJ8656744.1"/>
    <property type="molecule type" value="Genomic_DNA"/>
</dbReference>
<sequence length="512" mass="56720">MLRDNEKTGGGDDDNVVITHDALNTTSTPTKKREDSSTTHDTSSNTESTTVDDNMTAIRQRLKRKLDIRLAIWAFLGFFALFLDKSNLPNAYVSGMREDLDLESVAYNWADTIMSISLNVSQIPVGLILPRIYPRWFFPTLPVVWGIIQCCMAFVKNHQGLLALRFCLGVAQSAIQPGMAYLLGTWYTENEVAKRITSFRSALGVSSAVGGLIAGGIVQTMANRAGLRAWQWIFVIEGLIAVVIGLAGYVMVPNYPHQTTSWITDHERKATLDIQTSRDATISTSSSPYKWINIKNLVISPYPWLIGCIMMFSVILRQMTMMFVIILNDLGYDSAFANYMSTPMHIFGAIIGIAIGWSADWFGDRVIHLLVIGIWATIWSVVLVAVRRGDTPVPLVFASSYALDPLPVVQSLGLVWVLVIYKSNPNLRALTVGLVSCIAMLIPSFLNVKLWLVTDSPVFWLGKIANVGFGCAMILIILVVWFLLRIQFRLPQPASNSMTSEETQINTKAGVA</sequence>
<evidence type="ECO:0000256" key="4">
    <source>
        <dbReference type="ARBA" id="ARBA00022989"/>
    </source>
</evidence>
<evidence type="ECO:0000256" key="5">
    <source>
        <dbReference type="ARBA" id="ARBA00023136"/>
    </source>
</evidence>
<dbReference type="PANTHER" id="PTHR43791">
    <property type="entry name" value="PERMEASE-RELATED"/>
    <property type="match status" value="1"/>
</dbReference>
<feature type="transmembrane region" description="Helical" evidence="8">
    <location>
        <begin position="366"/>
        <end position="386"/>
    </location>
</feature>
<dbReference type="AlphaFoldDB" id="A0AAD7V120"/>
<keyword evidence="4 8" id="KW-1133">Transmembrane helix</keyword>
<feature type="transmembrane region" description="Helical" evidence="8">
    <location>
        <begin position="427"/>
        <end position="446"/>
    </location>
</feature>
<evidence type="ECO:0000313" key="10">
    <source>
        <dbReference type="EMBL" id="KAJ8656744.1"/>
    </source>
</evidence>
<protein>
    <recommendedName>
        <fullName evidence="9">Major facilitator superfamily (MFS) profile domain-containing protein</fullName>
    </recommendedName>
</protein>
<dbReference type="SUPFAM" id="SSF103473">
    <property type="entry name" value="MFS general substrate transporter"/>
    <property type="match status" value="1"/>
</dbReference>
<evidence type="ECO:0000256" key="1">
    <source>
        <dbReference type="ARBA" id="ARBA00004141"/>
    </source>
</evidence>
<dbReference type="InterPro" id="IPR020846">
    <property type="entry name" value="MFS_dom"/>
</dbReference>
<evidence type="ECO:0000256" key="8">
    <source>
        <dbReference type="SAM" id="Phobius"/>
    </source>
</evidence>
<feature type="transmembrane region" description="Helical" evidence="8">
    <location>
        <begin position="161"/>
        <end position="187"/>
    </location>
</feature>
<feature type="transmembrane region" description="Helical" evidence="8">
    <location>
        <begin position="398"/>
        <end position="420"/>
    </location>
</feature>
<dbReference type="Pfam" id="PF07690">
    <property type="entry name" value="MFS_1"/>
    <property type="match status" value="1"/>
</dbReference>
<keyword evidence="2" id="KW-0813">Transport</keyword>
<dbReference type="FunFam" id="1.20.1250.20:FF:000065">
    <property type="entry name" value="Putative MFS pantothenate transporter"/>
    <property type="match status" value="1"/>
</dbReference>
<keyword evidence="5 8" id="KW-0472">Membrane</keyword>
<feature type="domain" description="Major facilitator superfamily (MFS) profile" evidence="9">
    <location>
        <begin position="70"/>
        <end position="512"/>
    </location>
</feature>
<evidence type="ECO:0000256" key="3">
    <source>
        <dbReference type="ARBA" id="ARBA00022692"/>
    </source>
</evidence>
<evidence type="ECO:0000256" key="6">
    <source>
        <dbReference type="ARBA" id="ARBA00037968"/>
    </source>
</evidence>
<dbReference type="InterPro" id="IPR011701">
    <property type="entry name" value="MFS"/>
</dbReference>
<dbReference type="Proteomes" id="UP001234581">
    <property type="component" value="Unassembled WGS sequence"/>
</dbReference>
<dbReference type="PANTHER" id="PTHR43791:SF36">
    <property type="entry name" value="TRANSPORTER, PUTATIVE (AFU_ORTHOLOGUE AFUA_6G08340)-RELATED"/>
    <property type="match status" value="1"/>
</dbReference>
<comment type="similarity">
    <text evidence="6">Belongs to the major facilitator superfamily. Allantoate permease family.</text>
</comment>
<comment type="subcellular location">
    <subcellularLocation>
        <location evidence="1">Membrane</location>
        <topology evidence="1">Multi-pass membrane protein</topology>
    </subcellularLocation>
</comment>
<dbReference type="GeneID" id="83214999"/>
<evidence type="ECO:0000256" key="7">
    <source>
        <dbReference type="SAM" id="MobiDB-lite"/>
    </source>
</evidence>
<feature type="transmembrane region" description="Helical" evidence="8">
    <location>
        <begin position="458"/>
        <end position="484"/>
    </location>
</feature>
<evidence type="ECO:0000259" key="9">
    <source>
        <dbReference type="PROSITE" id="PS50850"/>
    </source>
</evidence>
<accession>A0AAD7V120</accession>
<dbReference type="Gene3D" id="1.20.1250.20">
    <property type="entry name" value="MFS general substrate transporter like domains"/>
    <property type="match status" value="1"/>
</dbReference>
<evidence type="ECO:0000313" key="11">
    <source>
        <dbReference type="Proteomes" id="UP001234581"/>
    </source>
</evidence>
<feature type="compositionally biased region" description="Low complexity" evidence="7">
    <location>
        <begin position="39"/>
        <end position="49"/>
    </location>
</feature>
<keyword evidence="11" id="KW-1185">Reference proteome</keyword>
<dbReference type="GO" id="GO:0022857">
    <property type="term" value="F:transmembrane transporter activity"/>
    <property type="evidence" value="ECO:0007669"/>
    <property type="project" value="InterPro"/>
</dbReference>
<comment type="caution">
    <text evidence="10">The sequence shown here is derived from an EMBL/GenBank/DDBJ whole genome shotgun (WGS) entry which is preliminary data.</text>
</comment>
<keyword evidence="3 8" id="KW-0812">Transmembrane</keyword>
<proteinExistence type="inferred from homology"/>
<dbReference type="PROSITE" id="PS50850">
    <property type="entry name" value="MFS"/>
    <property type="match status" value="1"/>
</dbReference>
<feature type="transmembrane region" description="Helical" evidence="8">
    <location>
        <begin position="199"/>
        <end position="218"/>
    </location>
</feature>
<feature type="transmembrane region" description="Helical" evidence="8">
    <location>
        <begin position="230"/>
        <end position="252"/>
    </location>
</feature>